<evidence type="ECO:0000256" key="1">
    <source>
        <dbReference type="SAM" id="MobiDB-lite"/>
    </source>
</evidence>
<gene>
    <name evidence="3" type="ORF">HNV28_15905</name>
</gene>
<feature type="region of interest" description="Disordered" evidence="1">
    <location>
        <begin position="178"/>
        <end position="199"/>
    </location>
</feature>
<dbReference type="AlphaFoldDB" id="A0A7Y4IIF8"/>
<dbReference type="GO" id="GO:0003676">
    <property type="term" value="F:nucleic acid binding"/>
    <property type="evidence" value="ECO:0007669"/>
    <property type="project" value="InterPro"/>
</dbReference>
<dbReference type="GO" id="GO:0004519">
    <property type="term" value="F:endonuclease activity"/>
    <property type="evidence" value="ECO:0007669"/>
    <property type="project" value="UniProtKB-KW"/>
</dbReference>
<sequence>MIKDWLAKQQAPLCACGCGEQIVLKPAHRHAGIPQFILGHHARARRGNYKGVDLWVAANAGQHRCQCGCGKPIALKPRHHATGIPRYLKNHHPKPQLGFGAEHPLFIKDRSKAKRPWQFPAWIKKLAIELYNYRCAWCGAFELVDCDHITPASLGGAPTVENAQPLCPTCHRWKSGIEPTSRLGKTPQSRSRKRRGERQ</sequence>
<name>A0A7Y4IIF8_MYXXA</name>
<proteinExistence type="predicted"/>
<dbReference type="EMBL" id="JABFNT010000045">
    <property type="protein sequence ID" value="NOJ79807.1"/>
    <property type="molecule type" value="Genomic_DNA"/>
</dbReference>
<evidence type="ECO:0000259" key="2">
    <source>
        <dbReference type="SMART" id="SM00507"/>
    </source>
</evidence>
<dbReference type="Pfam" id="PF01844">
    <property type="entry name" value="HNH"/>
    <property type="match status" value="1"/>
</dbReference>
<keyword evidence="3" id="KW-0378">Hydrolase</keyword>
<reference evidence="3 4" key="1">
    <citation type="submission" date="2020-05" db="EMBL/GenBank/DDBJ databases">
        <authorList>
            <person name="Whitworth D."/>
        </authorList>
    </citation>
    <scope>NUCLEOTIDE SEQUENCE [LARGE SCALE GENOMIC DNA]</scope>
    <source>
        <strain evidence="3 4">AM005</strain>
    </source>
</reference>
<keyword evidence="3" id="KW-0255">Endonuclease</keyword>
<accession>A0A7Y4IIF8</accession>
<evidence type="ECO:0000313" key="4">
    <source>
        <dbReference type="Proteomes" id="UP000533080"/>
    </source>
</evidence>
<dbReference type="SMART" id="SM00507">
    <property type="entry name" value="HNHc"/>
    <property type="match status" value="1"/>
</dbReference>
<protein>
    <submittedName>
        <fullName evidence="3">HNH endonuclease</fullName>
    </submittedName>
</protein>
<dbReference type="CDD" id="cd00085">
    <property type="entry name" value="HNHc"/>
    <property type="match status" value="1"/>
</dbReference>
<dbReference type="InterPro" id="IPR002711">
    <property type="entry name" value="HNH"/>
</dbReference>
<organism evidence="3 4">
    <name type="scientific">Myxococcus xanthus</name>
    <dbReference type="NCBI Taxonomy" id="34"/>
    <lineage>
        <taxon>Bacteria</taxon>
        <taxon>Pseudomonadati</taxon>
        <taxon>Myxococcota</taxon>
        <taxon>Myxococcia</taxon>
        <taxon>Myxococcales</taxon>
        <taxon>Cystobacterineae</taxon>
        <taxon>Myxococcaceae</taxon>
        <taxon>Myxococcus</taxon>
    </lineage>
</organism>
<dbReference type="Gene3D" id="1.10.30.50">
    <property type="match status" value="1"/>
</dbReference>
<feature type="domain" description="HNH nuclease" evidence="2">
    <location>
        <begin position="122"/>
        <end position="172"/>
    </location>
</feature>
<keyword evidence="3" id="KW-0540">Nuclease</keyword>
<dbReference type="Proteomes" id="UP000533080">
    <property type="component" value="Unassembled WGS sequence"/>
</dbReference>
<comment type="caution">
    <text evidence="3">The sequence shown here is derived from an EMBL/GenBank/DDBJ whole genome shotgun (WGS) entry which is preliminary data.</text>
</comment>
<feature type="compositionally biased region" description="Basic residues" evidence="1">
    <location>
        <begin position="190"/>
        <end position="199"/>
    </location>
</feature>
<dbReference type="InterPro" id="IPR003615">
    <property type="entry name" value="HNH_nuc"/>
</dbReference>
<dbReference type="GO" id="GO:0008270">
    <property type="term" value="F:zinc ion binding"/>
    <property type="evidence" value="ECO:0007669"/>
    <property type="project" value="InterPro"/>
</dbReference>
<evidence type="ECO:0000313" key="3">
    <source>
        <dbReference type="EMBL" id="NOJ79807.1"/>
    </source>
</evidence>